<dbReference type="AlphaFoldDB" id="A0A9J6QKQ5"/>
<dbReference type="EMBL" id="JAOSHN010000002">
    <property type="protein sequence ID" value="MCU7377721.1"/>
    <property type="molecule type" value="Genomic_DNA"/>
</dbReference>
<dbReference type="GO" id="GO:0005576">
    <property type="term" value="C:extracellular region"/>
    <property type="evidence" value="ECO:0007669"/>
    <property type="project" value="TreeGrafter"/>
</dbReference>
<dbReference type="InterPro" id="IPR038054">
    <property type="entry name" value="LD_TPept-like_central_sf"/>
</dbReference>
<name>A0A9J6QKQ5_9FIRM</name>
<proteinExistence type="predicted"/>
<gene>
    <name evidence="8" type="ORF">OBO34_05050</name>
</gene>
<comment type="caution">
    <text evidence="8">The sequence shown here is derived from an EMBL/GenBank/DDBJ whole genome shotgun (WGS) entry which is preliminary data.</text>
</comment>
<evidence type="ECO:0000256" key="5">
    <source>
        <dbReference type="ARBA" id="ARBA00023316"/>
    </source>
</evidence>
<evidence type="ECO:0000256" key="1">
    <source>
        <dbReference type="ARBA" id="ARBA00004752"/>
    </source>
</evidence>
<feature type="active site" description="Proton donor/acceptor" evidence="6">
    <location>
        <position position="437"/>
    </location>
</feature>
<feature type="active site" description="Nucleophile" evidence="6">
    <location>
        <position position="458"/>
    </location>
</feature>
<dbReference type="CDD" id="cd16913">
    <property type="entry name" value="YkuD_like"/>
    <property type="match status" value="1"/>
</dbReference>
<dbReference type="Pfam" id="PF03734">
    <property type="entry name" value="YkuD"/>
    <property type="match status" value="1"/>
</dbReference>
<dbReference type="Pfam" id="PF12229">
    <property type="entry name" value="PG_binding_4"/>
    <property type="match status" value="1"/>
</dbReference>
<organism evidence="8 9">
    <name type="scientific">Hominibacterium faecale</name>
    <dbReference type="NCBI Taxonomy" id="2839743"/>
    <lineage>
        <taxon>Bacteria</taxon>
        <taxon>Bacillati</taxon>
        <taxon>Bacillota</taxon>
        <taxon>Clostridia</taxon>
        <taxon>Peptostreptococcales</taxon>
        <taxon>Anaerovoracaceae</taxon>
        <taxon>Hominibacterium</taxon>
    </lineage>
</organism>
<dbReference type="Proteomes" id="UP001065549">
    <property type="component" value="Unassembled WGS sequence"/>
</dbReference>
<evidence type="ECO:0000259" key="7">
    <source>
        <dbReference type="PROSITE" id="PS52029"/>
    </source>
</evidence>
<dbReference type="GO" id="GO:0016740">
    <property type="term" value="F:transferase activity"/>
    <property type="evidence" value="ECO:0007669"/>
    <property type="project" value="UniProtKB-KW"/>
</dbReference>
<sequence>MKKFLIPLIIVLCLAGGGFAVWNVLEANVFSVDQFPQKTTINGVDCSGLTTEKAKEKLIKEWNSKVFSFTRQSKELGAISDLHFDYDIDNEIASVKKDHFFSAALNYFFHADFDVSMDMTVKKVNKAFKKELKSADYLKESGDPVETKDAYVDLSSEDFKIVPEVQGNNIDYDILLKKITGLIAKNQFTLEYKASDFYQKPKVTSDSQEIKERQEFCKKYLTSKVTYLMGKDEVKIPPEELEKIFDIEMVESGAPSESEKDEAEKSAAKVTVDEDAVRSYVKKFAKEYNTLGKTREFTSLSGRKIKVSGGDYGWALSVDKETEQLIKDLKSGEEVKREPIWLMTGFTDYNKEDDIGSTYVEVSLAEQHLWYFKDGKELVDCPVVTGNVLSGYNTPAGSFSLTYKQRGATLKGNNADGTSYSSPVSYWMPFYGNYGMHDASWRGAFGGSIYRGGGSHGCVNMPVASAKKLFNNLASKGTPVIVHW</sequence>
<keyword evidence="3 6" id="KW-0133">Cell shape</keyword>
<feature type="domain" description="L,D-TPase catalytic" evidence="7">
    <location>
        <begin position="358"/>
        <end position="483"/>
    </location>
</feature>
<dbReference type="GO" id="GO:0071555">
    <property type="term" value="P:cell wall organization"/>
    <property type="evidence" value="ECO:0007669"/>
    <property type="project" value="UniProtKB-UniRule"/>
</dbReference>
<dbReference type="GO" id="GO:0071972">
    <property type="term" value="F:peptidoglycan L,D-transpeptidase activity"/>
    <property type="evidence" value="ECO:0007669"/>
    <property type="project" value="TreeGrafter"/>
</dbReference>
<dbReference type="SUPFAM" id="SSF141523">
    <property type="entry name" value="L,D-transpeptidase catalytic domain-like"/>
    <property type="match status" value="1"/>
</dbReference>
<dbReference type="GO" id="GO:0008360">
    <property type="term" value="P:regulation of cell shape"/>
    <property type="evidence" value="ECO:0007669"/>
    <property type="project" value="UniProtKB-UniRule"/>
</dbReference>
<evidence type="ECO:0000256" key="4">
    <source>
        <dbReference type="ARBA" id="ARBA00022984"/>
    </source>
</evidence>
<evidence type="ECO:0000256" key="3">
    <source>
        <dbReference type="ARBA" id="ARBA00022960"/>
    </source>
</evidence>
<reference evidence="8" key="1">
    <citation type="submission" date="2022-09" db="EMBL/GenBank/DDBJ databases">
        <title>Culturomic study of gut microbiota in children with autism spectrum disorder.</title>
        <authorList>
            <person name="Efimov B.A."/>
            <person name="Chaplin A.V."/>
            <person name="Sokolova S.R."/>
            <person name="Pikina A.P."/>
            <person name="Korzhanova M."/>
            <person name="Belova V."/>
            <person name="Korostin D."/>
        </authorList>
    </citation>
    <scope>NUCLEOTIDE SEQUENCE</scope>
    <source>
        <strain evidence="8">ASD5510</strain>
    </source>
</reference>
<accession>A0A9J6QKQ5</accession>
<keyword evidence="5 6" id="KW-0961">Cell wall biogenesis/degradation</keyword>
<dbReference type="InterPro" id="IPR005490">
    <property type="entry name" value="LD_TPept_cat_dom"/>
</dbReference>
<evidence type="ECO:0000256" key="6">
    <source>
        <dbReference type="PROSITE-ProRule" id="PRU01373"/>
    </source>
</evidence>
<dbReference type="InterPro" id="IPR022029">
    <property type="entry name" value="YoaR-like_PG-bd"/>
</dbReference>
<dbReference type="Gene3D" id="3.10.20.800">
    <property type="match status" value="1"/>
</dbReference>
<protein>
    <submittedName>
        <fullName evidence="8">L,D-transpeptidase/peptidoglycan binding protein</fullName>
    </submittedName>
</protein>
<dbReference type="PANTHER" id="PTHR30582">
    <property type="entry name" value="L,D-TRANSPEPTIDASE"/>
    <property type="match status" value="1"/>
</dbReference>
<evidence type="ECO:0000313" key="8">
    <source>
        <dbReference type="EMBL" id="MCU7377721.1"/>
    </source>
</evidence>
<dbReference type="InterPro" id="IPR050979">
    <property type="entry name" value="LD-transpeptidase"/>
</dbReference>
<dbReference type="PANTHER" id="PTHR30582:SF33">
    <property type="entry name" value="EXPORTED PROTEIN"/>
    <property type="match status" value="1"/>
</dbReference>
<evidence type="ECO:0000313" key="9">
    <source>
        <dbReference type="Proteomes" id="UP001065549"/>
    </source>
</evidence>
<dbReference type="RefSeq" id="WP_253019600.1">
    <property type="nucleotide sequence ID" value="NZ_JAJAGH010000003.1"/>
</dbReference>
<dbReference type="Gene3D" id="2.40.440.10">
    <property type="entry name" value="L,D-transpeptidase catalytic domain-like"/>
    <property type="match status" value="1"/>
</dbReference>
<dbReference type="PROSITE" id="PS52029">
    <property type="entry name" value="LD_TPASE"/>
    <property type="match status" value="1"/>
</dbReference>
<keyword evidence="2" id="KW-0808">Transferase</keyword>
<keyword evidence="9" id="KW-1185">Reference proteome</keyword>
<evidence type="ECO:0000256" key="2">
    <source>
        <dbReference type="ARBA" id="ARBA00022679"/>
    </source>
</evidence>
<dbReference type="SUPFAM" id="SSF143985">
    <property type="entry name" value="L,D-transpeptidase pre-catalytic domain-like"/>
    <property type="match status" value="1"/>
</dbReference>
<dbReference type="GO" id="GO:0018104">
    <property type="term" value="P:peptidoglycan-protein cross-linking"/>
    <property type="evidence" value="ECO:0007669"/>
    <property type="project" value="TreeGrafter"/>
</dbReference>
<dbReference type="InterPro" id="IPR038063">
    <property type="entry name" value="Transpep_catalytic_dom"/>
</dbReference>
<comment type="pathway">
    <text evidence="1 6">Cell wall biogenesis; peptidoglycan biosynthesis.</text>
</comment>
<keyword evidence="4 6" id="KW-0573">Peptidoglycan synthesis</keyword>